<organism evidence="1 2">
    <name type="scientific">Actinomadura algeriensis</name>
    <dbReference type="NCBI Taxonomy" id="1679523"/>
    <lineage>
        <taxon>Bacteria</taxon>
        <taxon>Bacillati</taxon>
        <taxon>Actinomycetota</taxon>
        <taxon>Actinomycetes</taxon>
        <taxon>Streptosporangiales</taxon>
        <taxon>Thermomonosporaceae</taxon>
        <taxon>Actinomadura</taxon>
    </lineage>
</organism>
<protein>
    <submittedName>
        <fullName evidence="1">Uncharacterized protein</fullName>
    </submittedName>
</protein>
<name>A0ABR9JR41_9ACTN</name>
<evidence type="ECO:0000313" key="2">
    <source>
        <dbReference type="Proteomes" id="UP000627838"/>
    </source>
</evidence>
<dbReference type="EMBL" id="JADBDZ010000001">
    <property type="protein sequence ID" value="MBE1533044.1"/>
    <property type="molecule type" value="Genomic_DNA"/>
</dbReference>
<sequence length="494" mass="54215">MVRLRRDVRLAVFPEEVLNDVVRPILDAAEGLAIGGDGLHLGDAVIAKARLVQGRHLVAGARYRVEVPEVDGGVVEIVVESWDRARRIRLNGTFEMDGHAATAALHADLTGRRIRAVRLTGEYRATKGRLRFLRRGSWEADARFGDWTDAPTVSLRVLHRFGVAGARVEGKAERRGHWKARTVVDARGRGVLRPFAALGLLIARRKLRDGFAEGVDGFAARWNEVVPRLDERDLRAPLAASHTVTVRAVEREWIDGFVAGLRAAVEGFEFKRGRLVHDGAPTDDVRLVEGKHLARGARYRLSAAHRDQVEATVAAWDTDRVRVEFRTDDGARAGSFESRGASVRVEYVSRGPDGWEALGDVTGEIDADVHGWTSGTPVTRRLAHVFGTEVLSLTCAPAENGWAVTFTETHAPLEWLRPLYSVAIALAPTEEAFRELVAIAAGRWDRAVGEAVDPAGAAAELLDAVLTRGLLENFRLLGIPREHHQEMPLGGMDP</sequence>
<dbReference type="RefSeq" id="WP_192759654.1">
    <property type="nucleotide sequence ID" value="NZ_JADBDZ010000001.1"/>
</dbReference>
<accession>A0ABR9JR41</accession>
<evidence type="ECO:0000313" key="1">
    <source>
        <dbReference type="EMBL" id="MBE1533044.1"/>
    </source>
</evidence>
<gene>
    <name evidence="1" type="ORF">H4W34_002877</name>
</gene>
<comment type="caution">
    <text evidence="1">The sequence shown here is derived from an EMBL/GenBank/DDBJ whole genome shotgun (WGS) entry which is preliminary data.</text>
</comment>
<dbReference type="Proteomes" id="UP000627838">
    <property type="component" value="Unassembled WGS sequence"/>
</dbReference>
<proteinExistence type="predicted"/>
<keyword evidence="2" id="KW-1185">Reference proteome</keyword>
<reference evidence="1 2" key="1">
    <citation type="submission" date="2020-10" db="EMBL/GenBank/DDBJ databases">
        <title>Sequencing the genomes of 1000 actinobacteria strains.</title>
        <authorList>
            <person name="Klenk H.-P."/>
        </authorList>
    </citation>
    <scope>NUCLEOTIDE SEQUENCE [LARGE SCALE GENOMIC DNA]</scope>
    <source>
        <strain evidence="1 2">DSM 46744</strain>
    </source>
</reference>